<name>A0A7Y9IW61_9BURK</name>
<dbReference type="InterPro" id="IPR016162">
    <property type="entry name" value="Ald_DH_N"/>
</dbReference>
<dbReference type="PANTHER" id="PTHR11063:SF8">
    <property type="entry name" value="DELTA-1-PYRROLINE-5-CARBOXYLATE SYNTHASE"/>
    <property type="match status" value="1"/>
</dbReference>
<evidence type="ECO:0000259" key="2">
    <source>
        <dbReference type="Pfam" id="PF00171"/>
    </source>
</evidence>
<sequence>MTADSRLTRLEAGMVIPYGGDRYTTVSDALATAFQPGDRLQVVQRTGALLHIPAAVQHLVEDAVSAAADAFRELPRAAPGAVASFYDRFADALENEATWQSIVDANQADVRRAQDRGRSTTRLTVSDRMRADMIAGLRSWVAMTGISPMVGKVDHPDWTVESVRVPLGVIGFVFEGRPNVFADAAGVLATGNAAVLRIGSDALGTARAIVRHALHPALAAAGLPTGAVTLLDAEDRAAGWALFSDRRLALAVARGSGHAVLELGSVARQAGIPVSAHGTGGAWMVADPTADTARFGAVVQNSLDRKVCNTLNVCCIPVSRAAELVPVFLDALRLAGSARGQDARLHVLAGSEAYLPHEVFTQQVKVQRAEGASQEPFATLLPEEALGQEWEWEDTPEVTLAIVQDVDEAVALFNRWSPRFVASLIAADPAAHARFRADIDAPFVGDGFTRWVDGQYALGLPELGLSNWENGRLLGRGGVLSGADLTALRLVATHQSPAQHR</sequence>
<dbReference type="Gene3D" id="3.40.605.10">
    <property type="entry name" value="Aldehyde Dehydrogenase, Chain A, domain 1"/>
    <property type="match status" value="1"/>
</dbReference>
<dbReference type="Proteomes" id="UP000542125">
    <property type="component" value="Unassembled WGS sequence"/>
</dbReference>
<dbReference type="InterPro" id="IPR015590">
    <property type="entry name" value="Aldehyde_DH_dom"/>
</dbReference>
<dbReference type="PANTHER" id="PTHR11063">
    <property type="entry name" value="GLUTAMATE SEMIALDEHYDE DEHYDROGENASE"/>
    <property type="match status" value="1"/>
</dbReference>
<keyword evidence="1 3" id="KW-0560">Oxidoreductase</keyword>
<evidence type="ECO:0000313" key="3">
    <source>
        <dbReference type="EMBL" id="NYE84084.1"/>
    </source>
</evidence>
<gene>
    <name evidence="3" type="ORF">FHW18_003355</name>
</gene>
<dbReference type="RefSeq" id="WP_179587817.1">
    <property type="nucleotide sequence ID" value="NZ_JACBYR010000001.1"/>
</dbReference>
<keyword evidence="4" id="KW-1185">Reference proteome</keyword>
<dbReference type="EC" id="1.2.1.41" evidence="3"/>
<dbReference type="SUPFAM" id="SSF53720">
    <property type="entry name" value="ALDH-like"/>
    <property type="match status" value="1"/>
</dbReference>
<protein>
    <submittedName>
        <fullName evidence="3">Glutamate-5-semialdehyde dehydrogenase</fullName>
        <ecNumber evidence="3">1.2.1.41</ecNumber>
    </submittedName>
</protein>
<feature type="domain" description="Aldehyde dehydrogenase" evidence="2">
    <location>
        <begin position="49"/>
        <end position="315"/>
    </location>
</feature>
<organism evidence="3 4">
    <name type="scientific">Pigmentiphaga litoralis</name>
    <dbReference type="NCBI Taxonomy" id="516702"/>
    <lineage>
        <taxon>Bacteria</taxon>
        <taxon>Pseudomonadati</taxon>
        <taxon>Pseudomonadota</taxon>
        <taxon>Betaproteobacteria</taxon>
        <taxon>Burkholderiales</taxon>
        <taxon>Alcaligenaceae</taxon>
        <taxon>Pigmentiphaga</taxon>
    </lineage>
</organism>
<dbReference type="AlphaFoldDB" id="A0A7Y9IW61"/>
<evidence type="ECO:0000256" key="1">
    <source>
        <dbReference type="ARBA" id="ARBA00023002"/>
    </source>
</evidence>
<dbReference type="EMBL" id="JACBYR010000001">
    <property type="protein sequence ID" value="NYE84084.1"/>
    <property type="molecule type" value="Genomic_DNA"/>
</dbReference>
<dbReference type="InterPro" id="IPR016163">
    <property type="entry name" value="Ald_DH_C"/>
</dbReference>
<dbReference type="InterPro" id="IPR016161">
    <property type="entry name" value="Ald_DH/histidinol_DH"/>
</dbReference>
<comment type="caution">
    <text evidence="3">The sequence shown here is derived from an EMBL/GenBank/DDBJ whole genome shotgun (WGS) entry which is preliminary data.</text>
</comment>
<evidence type="ECO:0000313" key="4">
    <source>
        <dbReference type="Proteomes" id="UP000542125"/>
    </source>
</evidence>
<dbReference type="GO" id="GO:0004350">
    <property type="term" value="F:glutamate-5-semialdehyde dehydrogenase activity"/>
    <property type="evidence" value="ECO:0007669"/>
    <property type="project" value="UniProtKB-EC"/>
</dbReference>
<reference evidence="3 4" key="1">
    <citation type="submission" date="2020-07" db="EMBL/GenBank/DDBJ databases">
        <title>Genomic Encyclopedia of Type Strains, Phase IV (KMG-V): Genome sequencing to study the core and pangenomes of soil and plant-associated prokaryotes.</title>
        <authorList>
            <person name="Whitman W."/>
        </authorList>
    </citation>
    <scope>NUCLEOTIDE SEQUENCE [LARGE SCALE GENOMIC DNA]</scope>
    <source>
        <strain evidence="3 4">SAS40</strain>
    </source>
</reference>
<proteinExistence type="predicted"/>
<dbReference type="Pfam" id="PF00171">
    <property type="entry name" value="Aldedh"/>
    <property type="match status" value="1"/>
</dbReference>
<accession>A0A7Y9IW61</accession>
<dbReference type="Gene3D" id="3.40.309.10">
    <property type="entry name" value="Aldehyde Dehydrogenase, Chain A, domain 2"/>
    <property type="match status" value="1"/>
</dbReference>